<gene>
    <name evidence="1" type="ORF">LOY88_001144</name>
</gene>
<name>A0ACB8V2L2_9EURO</name>
<comment type="caution">
    <text evidence="1">The sequence shown here is derived from an EMBL/GenBank/DDBJ whole genome shotgun (WGS) entry which is preliminary data.</text>
</comment>
<dbReference type="EMBL" id="JALBCA010000012">
    <property type="protein sequence ID" value="KAI2391320.1"/>
    <property type="molecule type" value="Genomic_DNA"/>
</dbReference>
<sequence length="185" mass="20070">MSVFMATAKRAGARTLNATQNTRIAISSLSSTATNLPCTEAGAKLTTVPILSRNLSNSTQLNTYVDEHDPESRFAINTERNEYSKSGTDNAVAAQDSAWDLKNHTPEQAKEKSEVESAQNGRNKASPLEVSPANQEVSKFTDETGRGAFIMHGPSKRISPKKGKRVDYGGGEIIEEDNNHEATKM</sequence>
<evidence type="ECO:0000313" key="1">
    <source>
        <dbReference type="EMBL" id="KAI2391320.1"/>
    </source>
</evidence>
<organism evidence="1">
    <name type="scientific">Ophidiomyces ophidiicola</name>
    <dbReference type="NCBI Taxonomy" id="1387563"/>
    <lineage>
        <taxon>Eukaryota</taxon>
        <taxon>Fungi</taxon>
        <taxon>Dikarya</taxon>
        <taxon>Ascomycota</taxon>
        <taxon>Pezizomycotina</taxon>
        <taxon>Eurotiomycetes</taxon>
        <taxon>Eurotiomycetidae</taxon>
        <taxon>Onygenales</taxon>
        <taxon>Onygenaceae</taxon>
        <taxon>Ophidiomyces</taxon>
    </lineage>
</organism>
<protein>
    <submittedName>
        <fullName evidence="1">Uncharacterized protein</fullName>
    </submittedName>
</protein>
<proteinExistence type="predicted"/>
<reference evidence="1" key="1">
    <citation type="journal article" date="2022" name="bioRxiv">
        <title>Population genetic analysis of Ophidiomyces ophidiicola, the causative agent of snake fungal disease, indicates recent introductions to the USA.</title>
        <authorList>
            <person name="Ladner J.T."/>
            <person name="Palmer J.M."/>
            <person name="Ettinger C.L."/>
            <person name="Stajich J.E."/>
            <person name="Farrell T.M."/>
            <person name="Glorioso B.M."/>
            <person name="Lawson B."/>
            <person name="Price S.J."/>
            <person name="Stengle A.G."/>
            <person name="Grear D.A."/>
            <person name="Lorch J.M."/>
        </authorList>
    </citation>
    <scope>NUCLEOTIDE SEQUENCE</scope>
    <source>
        <strain evidence="1">NWHC 24266-5</strain>
    </source>
</reference>
<accession>A0ACB8V2L2</accession>